<organism evidence="2 3">
    <name type="scientific">Paraglaciecola agarilytica NO2</name>
    <dbReference type="NCBI Taxonomy" id="1125747"/>
    <lineage>
        <taxon>Bacteria</taxon>
        <taxon>Pseudomonadati</taxon>
        <taxon>Pseudomonadota</taxon>
        <taxon>Gammaproteobacteria</taxon>
        <taxon>Alteromonadales</taxon>
        <taxon>Alteromonadaceae</taxon>
        <taxon>Paraglaciecola</taxon>
    </lineage>
</organism>
<feature type="coiled-coil region" evidence="1">
    <location>
        <begin position="124"/>
        <end position="218"/>
    </location>
</feature>
<keyword evidence="3" id="KW-1185">Reference proteome</keyword>
<reference evidence="2 3" key="1">
    <citation type="journal article" date="2014" name="Environ. Microbiol.">
        <title>Comparative genomics of the marine bacterial genus Glaciecola reveals the high degree of genomic diversity and genomic characteristic for cold adaptation.</title>
        <authorList>
            <person name="Qin Q.L."/>
            <person name="Xie B.B."/>
            <person name="Yu Y."/>
            <person name="Shu Y.L."/>
            <person name="Rong J.C."/>
            <person name="Zhang Y.J."/>
            <person name="Zhao D.L."/>
            <person name="Chen X.L."/>
            <person name="Zhang X.Y."/>
            <person name="Chen B."/>
            <person name="Zhou B.C."/>
            <person name="Zhang Y.Z."/>
        </authorList>
    </citation>
    <scope>NUCLEOTIDE SEQUENCE [LARGE SCALE GENOMIC DNA]</scope>
    <source>
        <strain evidence="2 3">NO2</strain>
    </source>
</reference>
<accession>A0ABQ0I164</accession>
<proteinExistence type="predicted"/>
<evidence type="ECO:0000313" key="3">
    <source>
        <dbReference type="Proteomes" id="UP000008372"/>
    </source>
</evidence>
<comment type="caution">
    <text evidence="2">The sequence shown here is derived from an EMBL/GenBank/DDBJ whole genome shotgun (WGS) entry which is preliminary data.</text>
</comment>
<dbReference type="RefSeq" id="WP_006993027.1">
    <property type="nucleotide sequence ID" value="NZ_BAEK01000005.1"/>
</dbReference>
<evidence type="ECO:0000256" key="1">
    <source>
        <dbReference type="SAM" id="Coils"/>
    </source>
</evidence>
<sequence>MSKESDKLERQREEAFRRIDKKLDILELWLDEGIPFKLINGNKQVDSKGNYVLEDFPKSVRGLRLWNGKENSEEVVKKYHIPAAQTSDRAWKAAPSATRIRVEGNEDRASIFALLKEKASIQRSNKQKTRIDELEEKLTFSEKKSNGLAAELVQLRIANKALEKDVRIAETRLEDARHVMSQQLDFKSKTIKQSENDNKTLQNEIDKLKARLIENNIDFSDIEQSNSVISFPVSKDE</sequence>
<dbReference type="EMBL" id="BAEK01000005">
    <property type="protein sequence ID" value="GAC03049.1"/>
    <property type="molecule type" value="Genomic_DNA"/>
</dbReference>
<protein>
    <submittedName>
        <fullName evidence="2">Uncharacterized protein</fullName>
    </submittedName>
</protein>
<keyword evidence="1" id="KW-0175">Coiled coil</keyword>
<evidence type="ECO:0000313" key="2">
    <source>
        <dbReference type="EMBL" id="GAC03049.1"/>
    </source>
</evidence>
<dbReference type="Proteomes" id="UP000008372">
    <property type="component" value="Unassembled WGS sequence"/>
</dbReference>
<name>A0ABQ0I164_9ALTE</name>
<gene>
    <name evidence="2" type="ORF">GAGA_0184</name>
</gene>